<protein>
    <submittedName>
        <fullName evidence="1">Uncharacterized protein</fullName>
    </submittedName>
</protein>
<dbReference type="OrthoDB" id="7874863at2"/>
<sequence>MAHSEIGGTVVEAAVLDLIRRERAKALSPREWKFRLAGYGLGIRDVDGAQVVTRLPQGTDLGILPRHMN</sequence>
<proteinExistence type="predicted"/>
<accession>A0A1H5XQ62</accession>
<dbReference type="RefSeq" id="WP_104008660.1">
    <property type="nucleotide sequence ID" value="NZ_FNVD01000012.1"/>
</dbReference>
<reference evidence="1 2" key="1">
    <citation type="submission" date="2016-10" db="EMBL/GenBank/DDBJ databases">
        <authorList>
            <person name="de Groot N.N."/>
        </authorList>
    </citation>
    <scope>NUCLEOTIDE SEQUENCE [LARGE SCALE GENOMIC DNA]</scope>
    <source>
        <strain evidence="1 2">DSM 23413</strain>
    </source>
</reference>
<gene>
    <name evidence="1" type="ORF">SAMN05421751_11227</name>
</gene>
<dbReference type="Proteomes" id="UP000236742">
    <property type="component" value="Unassembled WGS sequence"/>
</dbReference>
<evidence type="ECO:0000313" key="1">
    <source>
        <dbReference type="EMBL" id="SEG13844.1"/>
    </source>
</evidence>
<dbReference type="AlphaFoldDB" id="A0A1H5XQ62"/>
<dbReference type="EMBL" id="FNVD01000012">
    <property type="protein sequence ID" value="SEG13844.1"/>
    <property type="molecule type" value="Genomic_DNA"/>
</dbReference>
<name>A0A1H5XQ62_9RHOB</name>
<keyword evidence="2" id="KW-1185">Reference proteome</keyword>
<organism evidence="1 2">
    <name type="scientific">Jhaorihella thermophila</name>
    <dbReference type="NCBI Taxonomy" id="488547"/>
    <lineage>
        <taxon>Bacteria</taxon>
        <taxon>Pseudomonadati</taxon>
        <taxon>Pseudomonadota</taxon>
        <taxon>Alphaproteobacteria</taxon>
        <taxon>Rhodobacterales</taxon>
        <taxon>Paracoccaceae</taxon>
        <taxon>Jhaorihella</taxon>
    </lineage>
</organism>
<evidence type="ECO:0000313" key="2">
    <source>
        <dbReference type="Proteomes" id="UP000236742"/>
    </source>
</evidence>